<keyword evidence="1" id="KW-0472">Membrane</keyword>
<keyword evidence="3" id="KW-1185">Reference proteome</keyword>
<gene>
    <name evidence="2" type="ORF">TWF718_008351</name>
</gene>
<dbReference type="EMBL" id="JAVHNR010000005">
    <property type="protein sequence ID" value="KAK6342971.1"/>
    <property type="molecule type" value="Genomic_DNA"/>
</dbReference>
<reference evidence="2 3" key="1">
    <citation type="submission" date="2019-10" db="EMBL/GenBank/DDBJ databases">
        <authorList>
            <person name="Palmer J.M."/>
        </authorList>
    </citation>
    <scope>NUCLEOTIDE SEQUENCE [LARGE SCALE GENOMIC DNA]</scope>
    <source>
        <strain evidence="2 3">TWF718</strain>
    </source>
</reference>
<protein>
    <submittedName>
        <fullName evidence="2">Uncharacterized protein</fullName>
    </submittedName>
</protein>
<keyword evidence="1" id="KW-1133">Transmembrane helix</keyword>
<comment type="caution">
    <text evidence="2">The sequence shown here is derived from an EMBL/GenBank/DDBJ whole genome shotgun (WGS) entry which is preliminary data.</text>
</comment>
<dbReference type="Proteomes" id="UP001313282">
    <property type="component" value="Unassembled WGS sequence"/>
</dbReference>
<feature type="transmembrane region" description="Helical" evidence="1">
    <location>
        <begin position="29"/>
        <end position="51"/>
    </location>
</feature>
<organism evidence="2 3">
    <name type="scientific">Orbilia javanica</name>
    <dbReference type="NCBI Taxonomy" id="47235"/>
    <lineage>
        <taxon>Eukaryota</taxon>
        <taxon>Fungi</taxon>
        <taxon>Dikarya</taxon>
        <taxon>Ascomycota</taxon>
        <taxon>Pezizomycotina</taxon>
        <taxon>Orbiliomycetes</taxon>
        <taxon>Orbiliales</taxon>
        <taxon>Orbiliaceae</taxon>
        <taxon>Orbilia</taxon>
    </lineage>
</organism>
<evidence type="ECO:0000313" key="2">
    <source>
        <dbReference type="EMBL" id="KAK6342971.1"/>
    </source>
</evidence>
<sequence length="97" mass="11329">MPTFISYTVFNRMKLQDILQSQVFDVCTPMARCTLLLSLYSLVVLVIISIYGPSDEDKPMLNDFIDVPFCGIEMRARPTWIYIHIRVFAMMTMRELI</sequence>
<name>A0AAN8RH96_9PEZI</name>
<dbReference type="AlphaFoldDB" id="A0AAN8RH96"/>
<evidence type="ECO:0000256" key="1">
    <source>
        <dbReference type="SAM" id="Phobius"/>
    </source>
</evidence>
<keyword evidence="1" id="KW-0812">Transmembrane</keyword>
<accession>A0AAN8RH96</accession>
<evidence type="ECO:0000313" key="3">
    <source>
        <dbReference type="Proteomes" id="UP001313282"/>
    </source>
</evidence>
<proteinExistence type="predicted"/>